<name>A0A1F7X607_9BACT</name>
<accession>A0A1F7X607</accession>
<feature type="signal peptide" evidence="1">
    <location>
        <begin position="1"/>
        <end position="20"/>
    </location>
</feature>
<proteinExistence type="predicted"/>
<sequence>MKKLALVLIVLFSLSYQSFAYDKESCKMPWFENLSNAVVVLKVNGSGYGFVTDPNGNQVKRTGVFNQCGMGITTRGLNGETYIITAAHVVEATTVDIQLTKDERTSMSLVELINIKILIGDPNNFYGFCPAKIVFKSQSTDVAVLKVEKGWMSGEPISVPFGRSYGYNSNKSTGTPTRFGLEKDDSIAVLVMKRGELELGNWYEVRYGKVVSLEPIGWKNNLVLGVAEFDFTTDIRVYSGDSGAPAFVFNNGKPIFIGIVRAMNLNRETGACYSYIARLDYITDILSILK</sequence>
<evidence type="ECO:0008006" key="4">
    <source>
        <dbReference type="Google" id="ProtNLM"/>
    </source>
</evidence>
<keyword evidence="1" id="KW-0732">Signal</keyword>
<dbReference type="EMBL" id="MGFQ01000007">
    <property type="protein sequence ID" value="OGM10502.1"/>
    <property type="molecule type" value="Genomic_DNA"/>
</dbReference>
<dbReference type="AlphaFoldDB" id="A0A1F7X607"/>
<dbReference type="SUPFAM" id="SSF50494">
    <property type="entry name" value="Trypsin-like serine proteases"/>
    <property type="match status" value="1"/>
</dbReference>
<dbReference type="Gene3D" id="2.40.10.10">
    <property type="entry name" value="Trypsin-like serine proteases"/>
    <property type="match status" value="1"/>
</dbReference>
<protein>
    <recommendedName>
        <fullName evidence="4">Peptidase S1 domain-containing protein</fullName>
    </recommendedName>
</protein>
<dbReference type="Pfam" id="PF13365">
    <property type="entry name" value="Trypsin_2"/>
    <property type="match status" value="1"/>
</dbReference>
<evidence type="ECO:0000313" key="3">
    <source>
        <dbReference type="Proteomes" id="UP000176939"/>
    </source>
</evidence>
<dbReference type="Proteomes" id="UP000176939">
    <property type="component" value="Unassembled WGS sequence"/>
</dbReference>
<organism evidence="2 3">
    <name type="scientific">Candidatus Woesebacteria bacterium RBG_13_36_22</name>
    <dbReference type="NCBI Taxonomy" id="1802478"/>
    <lineage>
        <taxon>Bacteria</taxon>
        <taxon>Candidatus Woeseibacteriota</taxon>
    </lineage>
</organism>
<comment type="caution">
    <text evidence="2">The sequence shown here is derived from an EMBL/GenBank/DDBJ whole genome shotgun (WGS) entry which is preliminary data.</text>
</comment>
<reference evidence="2 3" key="1">
    <citation type="journal article" date="2016" name="Nat. Commun.">
        <title>Thousands of microbial genomes shed light on interconnected biogeochemical processes in an aquifer system.</title>
        <authorList>
            <person name="Anantharaman K."/>
            <person name="Brown C.T."/>
            <person name="Hug L.A."/>
            <person name="Sharon I."/>
            <person name="Castelle C.J."/>
            <person name="Probst A.J."/>
            <person name="Thomas B.C."/>
            <person name="Singh A."/>
            <person name="Wilkins M.J."/>
            <person name="Karaoz U."/>
            <person name="Brodie E.L."/>
            <person name="Williams K.H."/>
            <person name="Hubbard S.S."/>
            <person name="Banfield J.F."/>
        </authorList>
    </citation>
    <scope>NUCLEOTIDE SEQUENCE [LARGE SCALE GENOMIC DNA]</scope>
</reference>
<feature type="chain" id="PRO_5009533716" description="Peptidase S1 domain-containing protein" evidence="1">
    <location>
        <begin position="21"/>
        <end position="290"/>
    </location>
</feature>
<gene>
    <name evidence="2" type="ORF">A2Z67_02775</name>
</gene>
<dbReference type="InterPro" id="IPR043504">
    <property type="entry name" value="Peptidase_S1_PA_chymotrypsin"/>
</dbReference>
<dbReference type="InterPro" id="IPR009003">
    <property type="entry name" value="Peptidase_S1_PA"/>
</dbReference>
<evidence type="ECO:0000313" key="2">
    <source>
        <dbReference type="EMBL" id="OGM10502.1"/>
    </source>
</evidence>
<evidence type="ECO:0000256" key="1">
    <source>
        <dbReference type="SAM" id="SignalP"/>
    </source>
</evidence>